<dbReference type="Proteomes" id="UP001434883">
    <property type="component" value="Unassembled WGS sequence"/>
</dbReference>
<reference evidence="2 3" key="1">
    <citation type="submission" date="2021-06" db="EMBL/GenBank/DDBJ databases">
        <authorList>
            <person name="Palmer J.M."/>
        </authorList>
    </citation>
    <scope>NUCLEOTIDE SEQUENCE [LARGE SCALE GENOMIC DNA]</scope>
    <source>
        <strain evidence="2 3">XC_2019</strain>
        <tissue evidence="2">Muscle</tissue>
    </source>
</reference>
<accession>A0ABV0SET2</accession>
<feature type="compositionally biased region" description="Polar residues" evidence="1">
    <location>
        <begin position="30"/>
        <end position="75"/>
    </location>
</feature>
<feature type="region of interest" description="Disordered" evidence="1">
    <location>
        <begin position="1"/>
        <end position="106"/>
    </location>
</feature>
<evidence type="ECO:0000313" key="3">
    <source>
        <dbReference type="Proteomes" id="UP001434883"/>
    </source>
</evidence>
<sequence length="106" mass="11491">MLSAKTCQQPADEMLSQISSTTDKEDQDATTDQQSPNRRLDQETQAISATRTSTQLLRLTGPLSSRQTRPLTRSGTPLDPFGAKTTKSYHPGLERETTSRPAGAAA</sequence>
<comment type="caution">
    <text evidence="2">The sequence shown here is derived from an EMBL/GenBank/DDBJ whole genome shotgun (WGS) entry which is preliminary data.</text>
</comment>
<evidence type="ECO:0000313" key="2">
    <source>
        <dbReference type="EMBL" id="MEQ2217942.1"/>
    </source>
</evidence>
<dbReference type="EMBL" id="JAHRIN010076289">
    <property type="protein sequence ID" value="MEQ2217942.1"/>
    <property type="molecule type" value="Genomic_DNA"/>
</dbReference>
<evidence type="ECO:0000256" key="1">
    <source>
        <dbReference type="SAM" id="MobiDB-lite"/>
    </source>
</evidence>
<protein>
    <submittedName>
        <fullName evidence="2">Uncharacterized protein</fullName>
    </submittedName>
</protein>
<gene>
    <name evidence="2" type="ORF">XENOCAPTIV_026662</name>
</gene>
<organism evidence="2 3">
    <name type="scientific">Xenoophorus captivus</name>
    <dbReference type="NCBI Taxonomy" id="1517983"/>
    <lineage>
        <taxon>Eukaryota</taxon>
        <taxon>Metazoa</taxon>
        <taxon>Chordata</taxon>
        <taxon>Craniata</taxon>
        <taxon>Vertebrata</taxon>
        <taxon>Euteleostomi</taxon>
        <taxon>Actinopterygii</taxon>
        <taxon>Neopterygii</taxon>
        <taxon>Teleostei</taxon>
        <taxon>Neoteleostei</taxon>
        <taxon>Acanthomorphata</taxon>
        <taxon>Ovalentaria</taxon>
        <taxon>Atherinomorphae</taxon>
        <taxon>Cyprinodontiformes</taxon>
        <taxon>Goodeidae</taxon>
        <taxon>Xenoophorus</taxon>
    </lineage>
</organism>
<keyword evidence="3" id="KW-1185">Reference proteome</keyword>
<name>A0ABV0SET2_9TELE</name>
<proteinExistence type="predicted"/>